<dbReference type="AlphaFoldDB" id="A0AAQ3NJV8"/>
<keyword evidence="1" id="KW-0812">Transmembrane</keyword>
<gene>
    <name evidence="2" type="ORF">V8G54_015731</name>
</gene>
<proteinExistence type="predicted"/>
<keyword evidence="1" id="KW-0472">Membrane</keyword>
<accession>A0AAQ3NJV8</accession>
<evidence type="ECO:0000256" key="1">
    <source>
        <dbReference type="SAM" id="Phobius"/>
    </source>
</evidence>
<organism evidence="2 3">
    <name type="scientific">Vigna mungo</name>
    <name type="common">Black gram</name>
    <name type="synonym">Phaseolus mungo</name>
    <dbReference type="NCBI Taxonomy" id="3915"/>
    <lineage>
        <taxon>Eukaryota</taxon>
        <taxon>Viridiplantae</taxon>
        <taxon>Streptophyta</taxon>
        <taxon>Embryophyta</taxon>
        <taxon>Tracheophyta</taxon>
        <taxon>Spermatophyta</taxon>
        <taxon>Magnoliopsida</taxon>
        <taxon>eudicotyledons</taxon>
        <taxon>Gunneridae</taxon>
        <taxon>Pentapetalae</taxon>
        <taxon>rosids</taxon>
        <taxon>fabids</taxon>
        <taxon>Fabales</taxon>
        <taxon>Fabaceae</taxon>
        <taxon>Papilionoideae</taxon>
        <taxon>50 kb inversion clade</taxon>
        <taxon>NPAAA clade</taxon>
        <taxon>indigoferoid/millettioid clade</taxon>
        <taxon>Phaseoleae</taxon>
        <taxon>Vigna</taxon>
    </lineage>
</organism>
<name>A0AAQ3NJV8_VIGMU</name>
<keyword evidence="1" id="KW-1133">Transmembrane helix</keyword>
<dbReference type="EMBL" id="CP144696">
    <property type="protein sequence ID" value="WVZ11201.1"/>
    <property type="molecule type" value="Genomic_DNA"/>
</dbReference>
<dbReference type="Proteomes" id="UP001374535">
    <property type="component" value="Chromosome 5"/>
</dbReference>
<sequence length="118" mass="13598">MPICFFILGVYLSFSMGLKITWVSYINFKYGKYPSDLKLLLQMTYPFTSTTSPGFKLAKCWLIFPSGYTLISKSKYPFDSGSEIGVYLKIQKQAPFYINIHERDPKKGHTGRSNMIKK</sequence>
<evidence type="ECO:0000313" key="2">
    <source>
        <dbReference type="EMBL" id="WVZ11201.1"/>
    </source>
</evidence>
<feature type="transmembrane region" description="Helical" evidence="1">
    <location>
        <begin position="6"/>
        <end position="28"/>
    </location>
</feature>
<protein>
    <submittedName>
        <fullName evidence="2">Uncharacterized protein</fullName>
    </submittedName>
</protein>
<keyword evidence="3" id="KW-1185">Reference proteome</keyword>
<evidence type="ECO:0000313" key="3">
    <source>
        <dbReference type="Proteomes" id="UP001374535"/>
    </source>
</evidence>
<reference evidence="2 3" key="1">
    <citation type="journal article" date="2023" name="Life. Sci Alliance">
        <title>Evolutionary insights into 3D genome organization and epigenetic landscape of Vigna mungo.</title>
        <authorList>
            <person name="Junaid A."/>
            <person name="Singh B."/>
            <person name="Bhatia S."/>
        </authorList>
    </citation>
    <scope>NUCLEOTIDE SEQUENCE [LARGE SCALE GENOMIC DNA]</scope>
    <source>
        <strain evidence="2">Urdbean</strain>
    </source>
</reference>